<dbReference type="Pfam" id="PF00874">
    <property type="entry name" value="PRD"/>
    <property type="match status" value="2"/>
</dbReference>
<dbReference type="PANTHER" id="PTHR30185:SF15">
    <property type="entry name" value="CRYPTIC BETA-GLUCOSIDE BGL OPERON ANTITERMINATOR"/>
    <property type="match status" value="1"/>
</dbReference>
<dbReference type="Gene3D" id="1.10.1790.10">
    <property type="entry name" value="PRD domain"/>
    <property type="match status" value="2"/>
</dbReference>
<evidence type="ECO:0000256" key="1">
    <source>
        <dbReference type="ARBA" id="ARBA00022737"/>
    </source>
</evidence>
<dbReference type="InterPro" id="IPR050661">
    <property type="entry name" value="BglG_antiterminators"/>
</dbReference>
<name>A0ABT7VAE7_9ACTN</name>
<dbReference type="Proteomes" id="UP001529421">
    <property type="component" value="Unassembled WGS sequence"/>
</dbReference>
<dbReference type="EMBL" id="JAUDDZ010000005">
    <property type="protein sequence ID" value="MDM8274817.1"/>
    <property type="molecule type" value="Genomic_DNA"/>
</dbReference>
<evidence type="ECO:0000259" key="2">
    <source>
        <dbReference type="PROSITE" id="PS51372"/>
    </source>
</evidence>
<dbReference type="InterPro" id="IPR036634">
    <property type="entry name" value="PRD_sf"/>
</dbReference>
<keyword evidence="1" id="KW-0677">Repeat</keyword>
<evidence type="ECO:0000313" key="3">
    <source>
        <dbReference type="EMBL" id="MDM8274817.1"/>
    </source>
</evidence>
<dbReference type="PANTHER" id="PTHR30185">
    <property type="entry name" value="CRYPTIC BETA-GLUCOSIDE BGL OPERON ANTITERMINATOR"/>
    <property type="match status" value="1"/>
</dbReference>
<feature type="domain" description="PRD" evidence="2">
    <location>
        <begin position="38"/>
        <end position="143"/>
    </location>
</feature>
<evidence type="ECO:0000313" key="4">
    <source>
        <dbReference type="Proteomes" id="UP001529421"/>
    </source>
</evidence>
<gene>
    <name evidence="3" type="ORF">QUW28_04790</name>
</gene>
<comment type="caution">
    <text evidence="3">The sequence shown here is derived from an EMBL/GenBank/DDBJ whole genome shotgun (WGS) entry which is preliminary data.</text>
</comment>
<feature type="domain" description="PRD" evidence="2">
    <location>
        <begin position="144"/>
        <end position="255"/>
    </location>
</feature>
<proteinExistence type="predicted"/>
<sequence length="255" mass="29801">MRRAANGRNQAANGIIVESIFTRHVPEFSKRLNELVAQIPEEYFEATQSIISNAKMHLGKQLDENIYLSLTDHIHFTIERARRGVQIRNRLLIETKMLYQEEFAVALEAIDYLMKRFDVKLPEDEAAFIALRFVNAETETSMDETIEITRMVQEVVSLIRHYFHIEIDPASLDYYRLMIHLKLFATRVITNPDTPDSLQDPQLFELVKHQYGAAFACVEQIVGFIEATYRYKISENEQLYLTIHIQRVYGPHLHE</sequence>
<dbReference type="InterPro" id="IPR011608">
    <property type="entry name" value="PRD"/>
</dbReference>
<dbReference type="SUPFAM" id="SSF63520">
    <property type="entry name" value="PTS-regulatory domain, PRD"/>
    <property type="match status" value="2"/>
</dbReference>
<protein>
    <submittedName>
        <fullName evidence="3">PRD domain-containing protein</fullName>
    </submittedName>
</protein>
<reference evidence="3 4" key="2">
    <citation type="submission" date="2023-06" db="EMBL/GenBank/DDBJ databases">
        <authorList>
            <person name="Zeman M."/>
            <person name="Kubasova T."/>
            <person name="Jahodarova E."/>
            <person name="Nykrynova M."/>
            <person name="Rychlik I."/>
        </authorList>
    </citation>
    <scope>NUCLEOTIDE SEQUENCE [LARGE SCALE GENOMIC DNA]</scope>
    <source>
        <strain evidence="3 4">154_Feed</strain>
    </source>
</reference>
<dbReference type="PROSITE" id="PS51372">
    <property type="entry name" value="PRD_2"/>
    <property type="match status" value="2"/>
</dbReference>
<accession>A0ABT7VAE7</accession>
<reference evidence="4" key="1">
    <citation type="submission" date="2023-06" db="EMBL/GenBank/DDBJ databases">
        <title>Identification and characterization of horizontal gene transfer across gut microbiota members of farm animals based on homology search.</title>
        <authorList>
            <person name="Zeman M."/>
            <person name="Kubasova T."/>
            <person name="Jahodarova E."/>
            <person name="Nykrynova M."/>
            <person name="Rychlik I."/>
        </authorList>
    </citation>
    <scope>NUCLEOTIDE SEQUENCE [LARGE SCALE GENOMIC DNA]</scope>
    <source>
        <strain evidence="4">154_Feed</strain>
    </source>
</reference>
<organism evidence="3 4">
    <name type="scientific">Enorma phocaeensis</name>
    <dbReference type="NCBI Taxonomy" id="1871019"/>
    <lineage>
        <taxon>Bacteria</taxon>
        <taxon>Bacillati</taxon>
        <taxon>Actinomycetota</taxon>
        <taxon>Coriobacteriia</taxon>
        <taxon>Coriobacteriales</taxon>
        <taxon>Coriobacteriaceae</taxon>
        <taxon>Enorma</taxon>
    </lineage>
</organism>
<keyword evidence="4" id="KW-1185">Reference proteome</keyword>
<dbReference type="RefSeq" id="WP_289544948.1">
    <property type="nucleotide sequence ID" value="NZ_JAUDDZ010000005.1"/>
</dbReference>